<evidence type="ECO:0000313" key="9">
    <source>
        <dbReference type="Proteomes" id="UP000275394"/>
    </source>
</evidence>
<keyword evidence="4" id="KW-0238">DNA-binding</keyword>
<evidence type="ECO:0000256" key="1">
    <source>
        <dbReference type="ARBA" id="ARBA00022741"/>
    </source>
</evidence>
<dbReference type="InterPro" id="IPR009057">
    <property type="entry name" value="Homeodomain-like_sf"/>
</dbReference>
<keyword evidence="5" id="KW-0804">Transcription</keyword>
<dbReference type="PROSITE" id="PS50045">
    <property type="entry name" value="SIGMA54_INTERACT_4"/>
    <property type="match status" value="1"/>
</dbReference>
<dbReference type="SUPFAM" id="SSF46689">
    <property type="entry name" value="Homeodomain-like"/>
    <property type="match status" value="1"/>
</dbReference>
<organism evidence="8 9">
    <name type="scientific">Sinobacterium caligoides</name>
    <dbReference type="NCBI Taxonomy" id="933926"/>
    <lineage>
        <taxon>Bacteria</taxon>
        <taxon>Pseudomonadati</taxon>
        <taxon>Pseudomonadota</taxon>
        <taxon>Gammaproteobacteria</taxon>
        <taxon>Cellvibrionales</taxon>
        <taxon>Spongiibacteraceae</taxon>
        <taxon>Sinobacterium</taxon>
    </lineage>
</organism>
<dbReference type="SMART" id="SM00342">
    <property type="entry name" value="HTH_ARAC"/>
    <property type="match status" value="1"/>
</dbReference>
<name>A0A3N2DYX3_9GAMM</name>
<evidence type="ECO:0000256" key="3">
    <source>
        <dbReference type="ARBA" id="ARBA00023015"/>
    </source>
</evidence>
<evidence type="ECO:0000256" key="4">
    <source>
        <dbReference type="ARBA" id="ARBA00023125"/>
    </source>
</evidence>
<keyword evidence="1" id="KW-0547">Nucleotide-binding</keyword>
<dbReference type="Proteomes" id="UP000275394">
    <property type="component" value="Unassembled WGS sequence"/>
</dbReference>
<dbReference type="RefSeq" id="WP_123710846.1">
    <property type="nucleotide sequence ID" value="NZ_RKHR01000003.1"/>
</dbReference>
<dbReference type="GO" id="GO:0005524">
    <property type="term" value="F:ATP binding"/>
    <property type="evidence" value="ECO:0007669"/>
    <property type="project" value="UniProtKB-KW"/>
</dbReference>
<feature type="domain" description="HTH araC/xylS-type" evidence="6">
    <location>
        <begin position="394"/>
        <end position="493"/>
    </location>
</feature>
<dbReference type="GO" id="GO:0043565">
    <property type="term" value="F:sequence-specific DNA binding"/>
    <property type="evidence" value="ECO:0007669"/>
    <property type="project" value="InterPro"/>
</dbReference>
<evidence type="ECO:0000256" key="5">
    <source>
        <dbReference type="ARBA" id="ARBA00023163"/>
    </source>
</evidence>
<dbReference type="Pfam" id="PF00158">
    <property type="entry name" value="Sigma54_activat"/>
    <property type="match status" value="1"/>
</dbReference>
<dbReference type="InterPro" id="IPR027417">
    <property type="entry name" value="P-loop_NTPase"/>
</dbReference>
<evidence type="ECO:0000313" key="8">
    <source>
        <dbReference type="EMBL" id="ROS04882.1"/>
    </source>
</evidence>
<dbReference type="PROSITE" id="PS01124">
    <property type="entry name" value="HTH_ARAC_FAMILY_2"/>
    <property type="match status" value="1"/>
</dbReference>
<dbReference type="EMBL" id="RKHR01000003">
    <property type="protein sequence ID" value="ROS04882.1"/>
    <property type="molecule type" value="Genomic_DNA"/>
</dbReference>
<dbReference type="Gene3D" id="1.10.8.60">
    <property type="match status" value="1"/>
</dbReference>
<dbReference type="InterPro" id="IPR018060">
    <property type="entry name" value="HTH_AraC"/>
</dbReference>
<evidence type="ECO:0000259" key="6">
    <source>
        <dbReference type="PROSITE" id="PS01124"/>
    </source>
</evidence>
<reference evidence="8 9" key="1">
    <citation type="submission" date="2018-11" db="EMBL/GenBank/DDBJ databases">
        <title>Genomic Encyclopedia of Type Strains, Phase IV (KMG-IV): sequencing the most valuable type-strain genomes for metagenomic binning, comparative biology and taxonomic classification.</title>
        <authorList>
            <person name="Goeker M."/>
        </authorList>
    </citation>
    <scope>NUCLEOTIDE SEQUENCE [LARGE SCALE GENOMIC DNA]</scope>
    <source>
        <strain evidence="8 9">DSM 100316</strain>
    </source>
</reference>
<dbReference type="PRINTS" id="PR00032">
    <property type="entry name" value="HTHARAC"/>
</dbReference>
<dbReference type="SUPFAM" id="SSF52540">
    <property type="entry name" value="P-loop containing nucleoside triphosphate hydrolases"/>
    <property type="match status" value="1"/>
</dbReference>
<dbReference type="InterPro" id="IPR020449">
    <property type="entry name" value="Tscrpt_reg_AraC-type_HTH"/>
</dbReference>
<dbReference type="OrthoDB" id="7349394at2"/>
<evidence type="ECO:0000256" key="2">
    <source>
        <dbReference type="ARBA" id="ARBA00022840"/>
    </source>
</evidence>
<keyword evidence="9" id="KW-1185">Reference proteome</keyword>
<dbReference type="CDD" id="cd00009">
    <property type="entry name" value="AAA"/>
    <property type="match status" value="1"/>
</dbReference>
<dbReference type="Gene3D" id="3.40.50.300">
    <property type="entry name" value="P-loop containing nucleotide triphosphate hydrolases"/>
    <property type="match status" value="1"/>
</dbReference>
<dbReference type="GO" id="GO:0003700">
    <property type="term" value="F:DNA-binding transcription factor activity"/>
    <property type="evidence" value="ECO:0007669"/>
    <property type="project" value="InterPro"/>
</dbReference>
<keyword evidence="3" id="KW-0805">Transcription regulation</keyword>
<dbReference type="AlphaFoldDB" id="A0A3N2DYX3"/>
<dbReference type="Gene3D" id="1.10.10.60">
    <property type="entry name" value="Homeodomain-like"/>
    <property type="match status" value="2"/>
</dbReference>
<dbReference type="InterPro" id="IPR058031">
    <property type="entry name" value="AAA_lid_NorR"/>
</dbReference>
<dbReference type="PANTHER" id="PTHR32071:SF119">
    <property type="entry name" value="SIGMA L-DEPENDENT TRANSCRIPTIONAL REGULATOR YPLP-RELATED"/>
    <property type="match status" value="1"/>
</dbReference>
<keyword evidence="2" id="KW-0067">ATP-binding</keyword>
<gene>
    <name evidence="8" type="ORF">EDC56_0398</name>
</gene>
<feature type="domain" description="Sigma-54 factor interaction" evidence="7">
    <location>
        <begin position="127"/>
        <end position="338"/>
    </location>
</feature>
<sequence length="502" mass="56929">MGLPAVFDILERVSQNNLESILSSIIAESNLSNSTILIHSKDKDELGMSNIGLTLFDDKECEYDGYSSFPIYYQRKEIGLLNIPTLDIDTDQGQEYIPDTKNKLALLINRHLTNTISKHCLGKGQELVGLSEHVLSLERFIERASCIDCPVVIKGESGCEKLSIASAIHYNSDRKEEAFIELNCSAVGENNFHEKLYRYAEMSKGGTLFLSEIDFLDRDQQNILVDFLCVSSLQPDNQVSANSVNVRLIVSSTKDLKGEVRRAEFSQFLFSSFNFLEVEVPSLRERKEDIPYILQALLMEYQIFPSQSFSEDAKHVIYSYSWPGNYSELNRVVIRLVTLAKNDVIGKEDIAKHSPELLMTAPPHLGHSFLAQNLIDDLKSKKFTRLNYLHLALQKSLIYIANNYRERITLQGLANNACVSPSHLSYLFKVHLNKSFKKVLIELRLGHAKSVFVARPSEKITSVSYEVGFGDLSYFEKAFKQQEGMTPRQYKNKVKSILPALQ</sequence>
<dbReference type="Pfam" id="PF25601">
    <property type="entry name" value="AAA_lid_14"/>
    <property type="match status" value="1"/>
</dbReference>
<dbReference type="Pfam" id="PF12833">
    <property type="entry name" value="HTH_18"/>
    <property type="match status" value="1"/>
</dbReference>
<comment type="caution">
    <text evidence="8">The sequence shown here is derived from an EMBL/GenBank/DDBJ whole genome shotgun (WGS) entry which is preliminary data.</text>
</comment>
<proteinExistence type="predicted"/>
<evidence type="ECO:0000259" key="7">
    <source>
        <dbReference type="PROSITE" id="PS50045"/>
    </source>
</evidence>
<dbReference type="InterPro" id="IPR002078">
    <property type="entry name" value="Sigma_54_int"/>
</dbReference>
<protein>
    <submittedName>
        <fullName evidence="8">AraC family transcriptional regulator</fullName>
    </submittedName>
</protein>
<accession>A0A3N2DYX3</accession>
<dbReference type="PANTHER" id="PTHR32071">
    <property type="entry name" value="TRANSCRIPTIONAL REGULATORY PROTEIN"/>
    <property type="match status" value="1"/>
</dbReference>